<evidence type="ECO:0000256" key="1">
    <source>
        <dbReference type="ARBA" id="ARBA00010458"/>
    </source>
</evidence>
<dbReference type="SUPFAM" id="SSF54637">
    <property type="entry name" value="Thioesterase/thiol ester dehydrase-isomerase"/>
    <property type="match status" value="1"/>
</dbReference>
<accession>A0A538TWT4</accession>
<proteinExistence type="inferred from homology"/>
<dbReference type="PANTHER" id="PTHR11049">
    <property type="entry name" value="ACYL COENZYME A THIOESTER HYDROLASE"/>
    <property type="match status" value="1"/>
</dbReference>
<evidence type="ECO:0000256" key="2">
    <source>
        <dbReference type="ARBA" id="ARBA00022801"/>
    </source>
</evidence>
<evidence type="ECO:0000259" key="4">
    <source>
        <dbReference type="PROSITE" id="PS51770"/>
    </source>
</evidence>
<dbReference type="GO" id="GO:0005829">
    <property type="term" value="C:cytosol"/>
    <property type="evidence" value="ECO:0007669"/>
    <property type="project" value="TreeGrafter"/>
</dbReference>
<feature type="domain" description="HotDog ACOT-type" evidence="4">
    <location>
        <begin position="1"/>
        <end position="107"/>
    </location>
</feature>
<dbReference type="PROSITE" id="PS51770">
    <property type="entry name" value="HOTDOG_ACOT"/>
    <property type="match status" value="1"/>
</dbReference>
<dbReference type="EMBL" id="VBOY01000017">
    <property type="protein sequence ID" value="TMQ68087.1"/>
    <property type="molecule type" value="Genomic_DNA"/>
</dbReference>
<dbReference type="InterPro" id="IPR040170">
    <property type="entry name" value="Cytosol_ACT"/>
</dbReference>
<comment type="caution">
    <text evidence="5">The sequence shown here is derived from an EMBL/GenBank/DDBJ whole genome shotgun (WGS) entry which is preliminary data.</text>
</comment>
<evidence type="ECO:0000313" key="5">
    <source>
        <dbReference type="EMBL" id="TMQ68087.1"/>
    </source>
</evidence>
<dbReference type="AlphaFoldDB" id="A0A538TWT4"/>
<name>A0A538TWT4_UNCEI</name>
<dbReference type="GO" id="GO:0009062">
    <property type="term" value="P:fatty acid catabolic process"/>
    <property type="evidence" value="ECO:0007669"/>
    <property type="project" value="TreeGrafter"/>
</dbReference>
<dbReference type="CDD" id="cd03442">
    <property type="entry name" value="BFIT_BACH"/>
    <property type="match status" value="1"/>
</dbReference>
<dbReference type="GO" id="GO:0006637">
    <property type="term" value="P:acyl-CoA metabolic process"/>
    <property type="evidence" value="ECO:0007669"/>
    <property type="project" value="TreeGrafter"/>
</dbReference>
<dbReference type="Proteomes" id="UP000316609">
    <property type="component" value="Unassembled WGS sequence"/>
</dbReference>
<dbReference type="InterPro" id="IPR033120">
    <property type="entry name" value="HOTDOG_ACOT"/>
</dbReference>
<protein>
    <submittedName>
        <fullName evidence="5">Acyl-CoA thioesterase</fullName>
    </submittedName>
</protein>
<sequence length="150" mass="16262">MAQLVLPHEANVHGSVLGGTVMHWIDLAAAVTANRHCRRPVVTAAIDEMSFLAPINVGQLALISARITLVDKSSMEIRVEVGSEDLLTGEQRHTSTAYVTFVAIDPVTSRPAPVPPLILEADDEKAGHARAIERRRQRLARRAESTTAGR</sequence>
<evidence type="ECO:0000313" key="6">
    <source>
        <dbReference type="Proteomes" id="UP000316609"/>
    </source>
</evidence>
<dbReference type="PANTHER" id="PTHR11049:SF24">
    <property type="entry name" value="CYTOSOLIC ACYL COENZYME A THIOESTER HYDROLASE"/>
    <property type="match status" value="1"/>
</dbReference>
<keyword evidence="2 3" id="KW-0378">Hydrolase</keyword>
<reference evidence="5 6" key="1">
    <citation type="journal article" date="2019" name="Nat. Microbiol.">
        <title>Mediterranean grassland soil C-N compound turnover is dependent on rainfall and depth, and is mediated by genomically divergent microorganisms.</title>
        <authorList>
            <person name="Diamond S."/>
            <person name="Andeer P.F."/>
            <person name="Li Z."/>
            <person name="Crits-Christoph A."/>
            <person name="Burstein D."/>
            <person name="Anantharaman K."/>
            <person name="Lane K.R."/>
            <person name="Thomas B.C."/>
            <person name="Pan C."/>
            <person name="Northen T.R."/>
            <person name="Banfield J.F."/>
        </authorList>
    </citation>
    <scope>NUCLEOTIDE SEQUENCE [LARGE SCALE GENOMIC DNA]</scope>
    <source>
        <strain evidence="5">WS_8</strain>
    </source>
</reference>
<dbReference type="Pfam" id="PF03061">
    <property type="entry name" value="4HBT"/>
    <property type="match status" value="1"/>
</dbReference>
<dbReference type="InterPro" id="IPR029069">
    <property type="entry name" value="HotDog_dom_sf"/>
</dbReference>
<comment type="similarity">
    <text evidence="1">Belongs to the acyl coenzyme A hydrolase family.</text>
</comment>
<organism evidence="5 6">
    <name type="scientific">Eiseniibacteriota bacterium</name>
    <dbReference type="NCBI Taxonomy" id="2212470"/>
    <lineage>
        <taxon>Bacteria</taxon>
        <taxon>Candidatus Eiseniibacteriota</taxon>
    </lineage>
</organism>
<dbReference type="Gene3D" id="3.10.129.10">
    <property type="entry name" value="Hotdog Thioesterase"/>
    <property type="match status" value="1"/>
</dbReference>
<evidence type="ECO:0000256" key="3">
    <source>
        <dbReference type="PROSITE-ProRule" id="PRU01106"/>
    </source>
</evidence>
<dbReference type="InterPro" id="IPR006683">
    <property type="entry name" value="Thioestr_dom"/>
</dbReference>
<dbReference type="GO" id="GO:0052816">
    <property type="term" value="F:long-chain fatty acyl-CoA hydrolase activity"/>
    <property type="evidence" value="ECO:0007669"/>
    <property type="project" value="TreeGrafter"/>
</dbReference>
<gene>
    <name evidence="5" type="ORF">E6K78_02495</name>
</gene>